<evidence type="ECO:0000313" key="2">
    <source>
        <dbReference type="EMBL" id="KAG7090082.1"/>
    </source>
</evidence>
<evidence type="ECO:0000313" key="3">
    <source>
        <dbReference type="Proteomes" id="UP001049176"/>
    </source>
</evidence>
<dbReference type="Proteomes" id="UP001049176">
    <property type="component" value="Chromosome 7"/>
</dbReference>
<reference evidence="2" key="1">
    <citation type="journal article" date="2021" name="Genome Biol. Evol.">
        <title>The assembled and annotated genome of the fairy-ring fungus Marasmius oreades.</title>
        <authorList>
            <person name="Hiltunen M."/>
            <person name="Ament-Velasquez S.L."/>
            <person name="Johannesson H."/>
        </authorList>
    </citation>
    <scope>NUCLEOTIDE SEQUENCE</scope>
    <source>
        <strain evidence="2">03SP1</strain>
    </source>
</reference>
<sequence>MPHGTVLESRFGHGGPTHQVHPNPLLESPPHSPSLSSMISVNLFLIFTSSAPPTPSTASRLRESSIECLGRGTEIDKTVRTIFRAHNHDPQHLLIRNAQEVPHSPLDFPSNSGSVLEPIPLLIPSSPLASLSYSLRIFGELSDPGSNNLQIKSHPFSNQPSSPFLSLPLRFVL</sequence>
<name>A0A9P7RV97_9AGAR</name>
<feature type="compositionally biased region" description="Low complexity" evidence="1">
    <location>
        <begin position="22"/>
        <end position="31"/>
    </location>
</feature>
<dbReference type="GeneID" id="66080774"/>
<gene>
    <name evidence="2" type="ORF">E1B28_011699</name>
</gene>
<organism evidence="2 3">
    <name type="scientific">Marasmius oreades</name>
    <name type="common">fairy-ring Marasmius</name>
    <dbReference type="NCBI Taxonomy" id="181124"/>
    <lineage>
        <taxon>Eukaryota</taxon>
        <taxon>Fungi</taxon>
        <taxon>Dikarya</taxon>
        <taxon>Basidiomycota</taxon>
        <taxon>Agaricomycotina</taxon>
        <taxon>Agaricomycetes</taxon>
        <taxon>Agaricomycetidae</taxon>
        <taxon>Agaricales</taxon>
        <taxon>Marasmiineae</taxon>
        <taxon>Marasmiaceae</taxon>
        <taxon>Marasmius</taxon>
    </lineage>
</organism>
<proteinExistence type="predicted"/>
<dbReference type="EMBL" id="CM032187">
    <property type="protein sequence ID" value="KAG7090082.1"/>
    <property type="molecule type" value="Genomic_DNA"/>
</dbReference>
<evidence type="ECO:0000256" key="1">
    <source>
        <dbReference type="SAM" id="MobiDB-lite"/>
    </source>
</evidence>
<keyword evidence="3" id="KW-1185">Reference proteome</keyword>
<dbReference type="AlphaFoldDB" id="A0A9P7RV97"/>
<accession>A0A9P7RV97</accession>
<feature type="region of interest" description="Disordered" evidence="1">
    <location>
        <begin position="1"/>
        <end position="31"/>
    </location>
</feature>
<dbReference type="RefSeq" id="XP_043006552.1">
    <property type="nucleotide sequence ID" value="XM_043156757.1"/>
</dbReference>
<comment type="caution">
    <text evidence="2">The sequence shown here is derived from an EMBL/GenBank/DDBJ whole genome shotgun (WGS) entry which is preliminary data.</text>
</comment>
<protein>
    <submittedName>
        <fullName evidence="2">Uncharacterized protein</fullName>
    </submittedName>
</protein>
<dbReference type="KEGG" id="more:E1B28_011699"/>